<dbReference type="WBParaSite" id="NBR_0001500101-mRNA-1">
    <property type="protein sequence ID" value="NBR_0001500101-mRNA-1"/>
    <property type="gene ID" value="NBR_0001500101"/>
</dbReference>
<name>A0A0N4YEA0_NIPBR</name>
<evidence type="ECO:0000313" key="1">
    <source>
        <dbReference type="EMBL" id="VDL78596.1"/>
    </source>
</evidence>
<accession>A0A0N4YEA0</accession>
<protein>
    <submittedName>
        <fullName evidence="1 3">Uncharacterized protein</fullName>
    </submittedName>
</protein>
<reference evidence="3" key="1">
    <citation type="submission" date="2017-02" db="UniProtKB">
        <authorList>
            <consortium name="WormBaseParasite"/>
        </authorList>
    </citation>
    <scope>IDENTIFICATION</scope>
</reference>
<evidence type="ECO:0000313" key="3">
    <source>
        <dbReference type="WBParaSite" id="NBR_0001500101-mRNA-1"/>
    </source>
</evidence>
<dbReference type="Proteomes" id="UP000271162">
    <property type="component" value="Unassembled WGS sequence"/>
</dbReference>
<dbReference type="AlphaFoldDB" id="A0A0N4YEA0"/>
<keyword evidence="2" id="KW-1185">Reference proteome</keyword>
<organism evidence="3">
    <name type="scientific">Nippostrongylus brasiliensis</name>
    <name type="common">Rat hookworm</name>
    <dbReference type="NCBI Taxonomy" id="27835"/>
    <lineage>
        <taxon>Eukaryota</taxon>
        <taxon>Metazoa</taxon>
        <taxon>Ecdysozoa</taxon>
        <taxon>Nematoda</taxon>
        <taxon>Chromadorea</taxon>
        <taxon>Rhabditida</taxon>
        <taxon>Rhabditina</taxon>
        <taxon>Rhabditomorpha</taxon>
        <taxon>Strongyloidea</taxon>
        <taxon>Heligmosomidae</taxon>
        <taxon>Nippostrongylus</taxon>
    </lineage>
</organism>
<proteinExistence type="predicted"/>
<sequence>MLHPFPTNSRIPYPKAETSRNCGCTENFFDVNLSAWHPYITPISSESKLFLGIADGRSSWIALRSSREH</sequence>
<reference evidence="1 2" key="2">
    <citation type="submission" date="2018-11" db="EMBL/GenBank/DDBJ databases">
        <authorList>
            <consortium name="Pathogen Informatics"/>
        </authorList>
    </citation>
    <scope>NUCLEOTIDE SEQUENCE [LARGE SCALE GENOMIC DNA]</scope>
</reference>
<dbReference type="EMBL" id="UYSL01021566">
    <property type="protein sequence ID" value="VDL78596.1"/>
    <property type="molecule type" value="Genomic_DNA"/>
</dbReference>
<evidence type="ECO:0000313" key="2">
    <source>
        <dbReference type="Proteomes" id="UP000271162"/>
    </source>
</evidence>
<gene>
    <name evidence="1" type="ORF">NBR_LOCUS15002</name>
</gene>